<evidence type="ECO:0000313" key="3">
    <source>
        <dbReference type="Proteomes" id="UP001595974"/>
    </source>
</evidence>
<dbReference type="InterPro" id="IPR008311">
    <property type="entry name" value="UCP028101"/>
</dbReference>
<feature type="signal peptide" evidence="1">
    <location>
        <begin position="1"/>
        <end position="28"/>
    </location>
</feature>
<proteinExistence type="predicted"/>
<comment type="caution">
    <text evidence="2">The sequence shown here is derived from an EMBL/GenBank/DDBJ whole genome shotgun (WGS) entry which is preliminary data.</text>
</comment>
<organism evidence="2 3">
    <name type="scientific">Thauera sinica</name>
    <dbReference type="NCBI Taxonomy" id="2665146"/>
    <lineage>
        <taxon>Bacteria</taxon>
        <taxon>Pseudomonadati</taxon>
        <taxon>Pseudomonadota</taxon>
        <taxon>Betaproteobacteria</taxon>
        <taxon>Rhodocyclales</taxon>
        <taxon>Zoogloeaceae</taxon>
        <taxon>Thauera</taxon>
    </lineage>
</organism>
<evidence type="ECO:0000313" key="2">
    <source>
        <dbReference type="EMBL" id="MFC5771614.1"/>
    </source>
</evidence>
<dbReference type="Pfam" id="PF07433">
    <property type="entry name" value="DUF1513"/>
    <property type="match status" value="1"/>
</dbReference>
<dbReference type="InterPro" id="IPR006311">
    <property type="entry name" value="TAT_signal"/>
</dbReference>
<sequence>MATDPLRRRLLAAVPAAGLLLAAPPLRAAVAQSAPRLLTCWSDSAERPSAFHAGRPHAASSALALPARGHDIAWHPASDGSAVVAARRPGSFLVRWHVASGRELARFDADDDIRFEGHFAFSRDARLLFATATDLDSGDGRLGVHDARTLEQIALWEVGGIGPHAVALLADGRLAVANGGILTLPETGRVKRNLDSMDPSLALLDPAGGRLLSQHRLPDAFMSVRHVAQAADGTVGVALQNEGREPRPLFALLDGERLRYGEADDALLAACGTYAGDVAAVGGGFAVSCTRAGVTALWARDGRPLAVLPTPRVCALLPEGDVLLATGDGGDVWRVAPAGGGAPTLARWHFGVALDNHADAGRG</sequence>
<dbReference type="RefSeq" id="WP_096449487.1">
    <property type="nucleotide sequence ID" value="NZ_JBHSOG010000097.1"/>
</dbReference>
<dbReference type="Gene3D" id="2.130.10.10">
    <property type="entry name" value="YVTN repeat-like/Quinoprotein amine dehydrogenase"/>
    <property type="match status" value="1"/>
</dbReference>
<protein>
    <submittedName>
        <fullName evidence="2">DUF1513 domain-containing protein</fullName>
    </submittedName>
</protein>
<name>A0ABW1AX32_9RHOO</name>
<dbReference type="InterPro" id="IPR011044">
    <property type="entry name" value="Quino_amine_DH_bsu"/>
</dbReference>
<keyword evidence="3" id="KW-1185">Reference proteome</keyword>
<keyword evidence="1" id="KW-0732">Signal</keyword>
<dbReference type="EMBL" id="JBHSOG010000097">
    <property type="protein sequence ID" value="MFC5771614.1"/>
    <property type="molecule type" value="Genomic_DNA"/>
</dbReference>
<accession>A0ABW1AX32</accession>
<dbReference type="PIRSF" id="PIRSF028101">
    <property type="entry name" value="UCP028101"/>
    <property type="match status" value="1"/>
</dbReference>
<dbReference type="PROSITE" id="PS51318">
    <property type="entry name" value="TAT"/>
    <property type="match status" value="1"/>
</dbReference>
<reference evidence="3" key="1">
    <citation type="journal article" date="2019" name="Int. J. Syst. Evol. Microbiol.">
        <title>The Global Catalogue of Microorganisms (GCM) 10K type strain sequencing project: providing services to taxonomists for standard genome sequencing and annotation.</title>
        <authorList>
            <consortium name="The Broad Institute Genomics Platform"/>
            <consortium name="The Broad Institute Genome Sequencing Center for Infectious Disease"/>
            <person name="Wu L."/>
            <person name="Ma J."/>
        </authorList>
    </citation>
    <scope>NUCLEOTIDE SEQUENCE [LARGE SCALE GENOMIC DNA]</scope>
    <source>
        <strain evidence="3">SHR3</strain>
    </source>
</reference>
<dbReference type="InterPro" id="IPR015943">
    <property type="entry name" value="WD40/YVTN_repeat-like_dom_sf"/>
</dbReference>
<gene>
    <name evidence="2" type="ORF">ACFPTN_19735</name>
</gene>
<dbReference type="Proteomes" id="UP001595974">
    <property type="component" value="Unassembled WGS sequence"/>
</dbReference>
<feature type="chain" id="PRO_5045496555" evidence="1">
    <location>
        <begin position="29"/>
        <end position="363"/>
    </location>
</feature>
<dbReference type="SUPFAM" id="SSF50969">
    <property type="entry name" value="YVTN repeat-like/Quinoprotein amine dehydrogenase"/>
    <property type="match status" value="1"/>
</dbReference>
<evidence type="ECO:0000256" key="1">
    <source>
        <dbReference type="SAM" id="SignalP"/>
    </source>
</evidence>